<evidence type="ECO:0000256" key="1">
    <source>
        <dbReference type="ARBA" id="ARBA00004651"/>
    </source>
</evidence>
<evidence type="ECO:0000256" key="7">
    <source>
        <dbReference type="ARBA" id="ARBA00023136"/>
    </source>
</evidence>
<dbReference type="EMBL" id="MFJL01000041">
    <property type="protein sequence ID" value="OGG12757.1"/>
    <property type="molecule type" value="Genomic_DNA"/>
</dbReference>
<dbReference type="PANTHER" id="PTHR33908">
    <property type="entry name" value="MANNOSYLTRANSFERASE YKCB-RELATED"/>
    <property type="match status" value="1"/>
</dbReference>
<dbReference type="GO" id="GO:0009103">
    <property type="term" value="P:lipopolysaccharide biosynthetic process"/>
    <property type="evidence" value="ECO:0007669"/>
    <property type="project" value="UniProtKB-ARBA"/>
</dbReference>
<feature type="domain" description="Glycosyltransferase RgtA/B/C/D-like" evidence="9">
    <location>
        <begin position="101"/>
        <end position="214"/>
    </location>
</feature>
<dbReference type="Proteomes" id="UP000176923">
    <property type="component" value="Unassembled WGS sequence"/>
</dbReference>
<keyword evidence="3" id="KW-0328">Glycosyltransferase</keyword>
<evidence type="ECO:0000256" key="6">
    <source>
        <dbReference type="ARBA" id="ARBA00022989"/>
    </source>
</evidence>
<gene>
    <name evidence="10" type="ORF">A3D77_06900</name>
</gene>
<feature type="transmembrane region" description="Helical" evidence="8">
    <location>
        <begin position="358"/>
        <end position="379"/>
    </location>
</feature>
<evidence type="ECO:0000313" key="10">
    <source>
        <dbReference type="EMBL" id="OGG12757.1"/>
    </source>
</evidence>
<dbReference type="InterPro" id="IPR038731">
    <property type="entry name" value="RgtA/B/C-like"/>
</dbReference>
<dbReference type="STRING" id="1798382.A3D77_06900"/>
<evidence type="ECO:0000256" key="2">
    <source>
        <dbReference type="ARBA" id="ARBA00022475"/>
    </source>
</evidence>
<dbReference type="PANTHER" id="PTHR33908:SF11">
    <property type="entry name" value="MEMBRANE PROTEIN"/>
    <property type="match status" value="1"/>
</dbReference>
<evidence type="ECO:0000256" key="3">
    <source>
        <dbReference type="ARBA" id="ARBA00022676"/>
    </source>
</evidence>
<feature type="transmembrane region" description="Helical" evidence="8">
    <location>
        <begin position="327"/>
        <end position="343"/>
    </location>
</feature>
<sequence length="527" mass="60519">MKENHRHYLFGFIFFVCYLLLQLFLMKDYGFSWDYHYHYYAGRYHLGLPVPKMNDPAPVPFSSPDPRLTTEDPFGPYTQIVPALSSYIFYEKLNILPYDAAYNLPSVVIGSLGIFLIFVIATDVWNKKAGWISAIFLALLPNYFGYLHINMKDIPNAFFFSLSLYLFYKLTQKQTVRRLIWAAISFAVAFNTKINSIFIPVICVVYFLLSHLQKIGEMRGILGIWEKNKKVILYFVLAPLVAFLLWLPFWKNPISKLAEIPRFYSNNTYRMPVLFFGKVYHSGVNIPFGYPFIYIAITTPPVILIGFLIGLMVLVKSVIKGEKRVESLFLIVWFFLPLIRYFSPTAGAIDGVRHFMEVVYPLSCIAGIGVESAISYLSVLGNLKKLGIIGLILICLFVPIIHYHPYETSYFNFLIGGVRGASLQFDIDFWGTPQKEAMEWLNKNAAPNSKVHIVMAQSSAAVYLRSDMLTYANTLPFGQSDYVVLLNRESFFSLYGINSFKDKKIKDNKVVFKKEIDGIPLVWIFKK</sequence>
<evidence type="ECO:0000256" key="8">
    <source>
        <dbReference type="SAM" id="Phobius"/>
    </source>
</evidence>
<comment type="subcellular location">
    <subcellularLocation>
        <location evidence="1">Cell membrane</location>
        <topology evidence="1">Multi-pass membrane protein</topology>
    </subcellularLocation>
</comment>
<feature type="transmembrane region" description="Helical" evidence="8">
    <location>
        <begin position="183"/>
        <end position="210"/>
    </location>
</feature>
<comment type="caution">
    <text evidence="10">The sequence shown here is derived from an EMBL/GenBank/DDBJ whole genome shotgun (WGS) entry which is preliminary data.</text>
</comment>
<evidence type="ECO:0000256" key="5">
    <source>
        <dbReference type="ARBA" id="ARBA00022692"/>
    </source>
</evidence>
<feature type="transmembrane region" description="Helical" evidence="8">
    <location>
        <begin position="231"/>
        <end position="249"/>
    </location>
</feature>
<evidence type="ECO:0000313" key="11">
    <source>
        <dbReference type="Proteomes" id="UP000176923"/>
    </source>
</evidence>
<feature type="transmembrane region" description="Helical" evidence="8">
    <location>
        <begin position="386"/>
        <end position="404"/>
    </location>
</feature>
<dbReference type="AlphaFoldDB" id="A0A1F5ZKY3"/>
<feature type="transmembrane region" description="Helical" evidence="8">
    <location>
        <begin position="292"/>
        <end position="315"/>
    </location>
</feature>
<proteinExistence type="predicted"/>
<dbReference type="GO" id="GO:0005886">
    <property type="term" value="C:plasma membrane"/>
    <property type="evidence" value="ECO:0007669"/>
    <property type="project" value="UniProtKB-SubCell"/>
</dbReference>
<dbReference type="InterPro" id="IPR050297">
    <property type="entry name" value="LipidA_mod_glycosyltrf_83"/>
</dbReference>
<evidence type="ECO:0000256" key="4">
    <source>
        <dbReference type="ARBA" id="ARBA00022679"/>
    </source>
</evidence>
<reference evidence="10 11" key="1">
    <citation type="journal article" date="2016" name="Nat. Commun.">
        <title>Thousands of microbial genomes shed light on interconnected biogeochemical processes in an aquifer system.</title>
        <authorList>
            <person name="Anantharaman K."/>
            <person name="Brown C.T."/>
            <person name="Hug L.A."/>
            <person name="Sharon I."/>
            <person name="Castelle C.J."/>
            <person name="Probst A.J."/>
            <person name="Thomas B.C."/>
            <person name="Singh A."/>
            <person name="Wilkins M.J."/>
            <person name="Karaoz U."/>
            <person name="Brodie E.L."/>
            <person name="Williams K.H."/>
            <person name="Hubbard S.S."/>
            <person name="Banfield J.F."/>
        </authorList>
    </citation>
    <scope>NUCLEOTIDE SEQUENCE [LARGE SCALE GENOMIC DNA]</scope>
</reference>
<keyword evidence="7 8" id="KW-0472">Membrane</keyword>
<keyword evidence="6 8" id="KW-1133">Transmembrane helix</keyword>
<accession>A0A1F5ZKY3</accession>
<protein>
    <recommendedName>
        <fullName evidence="9">Glycosyltransferase RgtA/B/C/D-like domain-containing protein</fullName>
    </recommendedName>
</protein>
<feature type="transmembrane region" description="Helical" evidence="8">
    <location>
        <begin position="102"/>
        <end position="122"/>
    </location>
</feature>
<keyword evidence="2" id="KW-1003">Cell membrane</keyword>
<keyword evidence="4" id="KW-0808">Transferase</keyword>
<feature type="transmembrane region" description="Helical" evidence="8">
    <location>
        <begin position="128"/>
        <end position="147"/>
    </location>
</feature>
<dbReference type="Pfam" id="PF13231">
    <property type="entry name" value="PMT_2"/>
    <property type="match status" value="1"/>
</dbReference>
<evidence type="ECO:0000259" key="9">
    <source>
        <dbReference type="Pfam" id="PF13231"/>
    </source>
</evidence>
<keyword evidence="5 8" id="KW-0812">Transmembrane</keyword>
<feature type="transmembrane region" description="Helical" evidence="8">
    <location>
        <begin position="7"/>
        <end position="25"/>
    </location>
</feature>
<organism evidence="10 11">
    <name type="scientific">Candidatus Gottesmanbacteria bacterium RIFCSPHIGHO2_02_FULL_39_11</name>
    <dbReference type="NCBI Taxonomy" id="1798382"/>
    <lineage>
        <taxon>Bacteria</taxon>
        <taxon>Candidatus Gottesmaniibacteriota</taxon>
    </lineage>
</organism>
<dbReference type="GO" id="GO:0016763">
    <property type="term" value="F:pentosyltransferase activity"/>
    <property type="evidence" value="ECO:0007669"/>
    <property type="project" value="TreeGrafter"/>
</dbReference>
<name>A0A1F5ZKY3_9BACT</name>